<comment type="caution">
    <text evidence="3">The sequence shown here is derived from an EMBL/GenBank/DDBJ whole genome shotgun (WGS) entry which is preliminary data.</text>
</comment>
<dbReference type="InterPro" id="IPR013425">
    <property type="entry name" value="Autotrns_rpt"/>
</dbReference>
<dbReference type="STRING" id="690879.TSACC_3513"/>
<organism evidence="3 4">
    <name type="scientific">Terrimicrobium sacchariphilum</name>
    <dbReference type="NCBI Taxonomy" id="690879"/>
    <lineage>
        <taxon>Bacteria</taxon>
        <taxon>Pseudomonadati</taxon>
        <taxon>Verrucomicrobiota</taxon>
        <taxon>Terrimicrobiia</taxon>
        <taxon>Terrimicrobiales</taxon>
        <taxon>Terrimicrobiaceae</taxon>
        <taxon>Terrimicrobium</taxon>
    </lineage>
</organism>
<keyword evidence="1 2" id="KW-0732">Signal</keyword>
<accession>A0A146GFQ8</accession>
<dbReference type="NCBIfam" id="TIGR02601">
    <property type="entry name" value="autotrns_rpt"/>
    <property type="match status" value="3"/>
</dbReference>
<gene>
    <name evidence="3" type="ORF">TSACC_3513</name>
</gene>
<dbReference type="Proteomes" id="UP000076023">
    <property type="component" value="Unassembled WGS sequence"/>
</dbReference>
<feature type="signal peptide" evidence="2">
    <location>
        <begin position="1"/>
        <end position="42"/>
    </location>
</feature>
<dbReference type="Pfam" id="PF12951">
    <property type="entry name" value="PATR"/>
    <property type="match status" value="3"/>
</dbReference>
<dbReference type="OrthoDB" id="174589at2"/>
<dbReference type="EMBL" id="BDCO01000003">
    <property type="protein sequence ID" value="GAT35447.1"/>
    <property type="molecule type" value="Genomic_DNA"/>
</dbReference>
<name>A0A146GFQ8_TERSA</name>
<dbReference type="SUPFAM" id="SSF51126">
    <property type="entry name" value="Pectin lyase-like"/>
    <property type="match status" value="1"/>
</dbReference>
<dbReference type="InterPro" id="IPR011050">
    <property type="entry name" value="Pectin_lyase_fold/virulence"/>
</dbReference>
<evidence type="ECO:0000313" key="3">
    <source>
        <dbReference type="EMBL" id="GAT35447.1"/>
    </source>
</evidence>
<dbReference type="AlphaFoldDB" id="A0A146GFQ8"/>
<reference evidence="4" key="1">
    <citation type="journal article" date="2017" name="Genome Announc.">
        <title>Draft Genome Sequence of Terrimicrobium sacchariphilum NM-5T, a Facultative Anaerobic Soil Bacterium of the Class Spartobacteria.</title>
        <authorList>
            <person name="Qiu Y.L."/>
            <person name="Tourlousse D.M."/>
            <person name="Matsuura N."/>
            <person name="Ohashi A."/>
            <person name="Sekiguchi Y."/>
        </authorList>
    </citation>
    <scope>NUCLEOTIDE SEQUENCE [LARGE SCALE GENOMIC DNA]</scope>
    <source>
        <strain evidence="4">NM-5</strain>
    </source>
</reference>
<sequence length="606" mass="58681">MKTSLMSHPLSAGNPVASRRHLCGILRLAALAAVALAPALHADTLTWDSGGASPGNPLDGSGTWNTSSLLWSNGLSDAAWVNTTSNIAVFGNNNGAAGTVTLGEAITAGGITFNTPGSGAYTISGSTLTLGSTATVTTNASAAINSVIAGSAGLTKAGAGTLTLSGTNTYTGGTVISGGLLVANINANLGDSSSGANRNLTMLNGAAFQWTGTSSGFNRNWILGAGTTTIQVAGTSALLSNGTISFTGSGPRTLVLSTTSSSISTLGGAITDGAGGMTSVTKNGSGIWTLTSTGNTYSGETIVNAGTLSAGATNAISVNSTVRVNTGATLRFDAGTQTIANLQDGSGGGGTLAMNIAGTTALTVQSGSFSGVLKDQSAGTKILALSKTTSDTLILTGSANTYSGGTTVSGGTLLINNASGNALGTGAVIVNAGALGGSGFTAANITVGNGSGIQDATITPGGGGTGTFTTSGSISLLSDAVFAFELNGASGSVAADKIVANGVAIDSGATFSFTLLGGLSGLQVNDEFKIIDNTGAGNIAGQFSNLVAGGTYNAGGGLTFSVSGSGGVYGNDLVLTVATVPEPSTWGLLAAGMTVLVVLRQRGKVS</sequence>
<dbReference type="RefSeq" id="WP_084400710.1">
    <property type="nucleotide sequence ID" value="NZ_BDCO01000003.1"/>
</dbReference>
<evidence type="ECO:0000313" key="4">
    <source>
        <dbReference type="Proteomes" id="UP000076023"/>
    </source>
</evidence>
<feature type="chain" id="PRO_5007524854" evidence="2">
    <location>
        <begin position="43"/>
        <end position="606"/>
    </location>
</feature>
<dbReference type="InterPro" id="IPR013424">
    <property type="entry name" value="Ice-binding_C"/>
</dbReference>
<dbReference type="FunCoup" id="A0A146GFQ8">
    <property type="interactions" value="3"/>
</dbReference>
<keyword evidence="4" id="KW-1185">Reference proteome</keyword>
<evidence type="ECO:0000256" key="1">
    <source>
        <dbReference type="ARBA" id="ARBA00022729"/>
    </source>
</evidence>
<protein>
    <submittedName>
        <fullName evidence="3">PEP-CTERM protein-sorting domain-containing protein</fullName>
    </submittedName>
</protein>
<dbReference type="NCBIfam" id="TIGR02595">
    <property type="entry name" value="PEP_CTERM"/>
    <property type="match status" value="1"/>
</dbReference>
<dbReference type="InParanoid" id="A0A146GFQ8"/>
<evidence type="ECO:0000256" key="2">
    <source>
        <dbReference type="SAM" id="SignalP"/>
    </source>
</evidence>
<proteinExistence type="predicted"/>